<evidence type="ECO:0000313" key="1">
    <source>
        <dbReference type="EMBL" id="AMX00678.1"/>
    </source>
</evidence>
<dbReference type="STRING" id="241244.ATY39_15395"/>
<dbReference type="Proteomes" id="UP000076021">
    <property type="component" value="Chromosome"/>
</dbReference>
<dbReference type="KEGG" id="rst:ATY39_15395"/>
<dbReference type="InterPro" id="IPR020115">
    <property type="entry name" value="Fin"/>
</dbReference>
<reference evidence="1 2" key="1">
    <citation type="journal article" date="2016" name="Genome Announc.">
        <title>Whole-Genome Sequence of Rummeliibacillus stabekisii Strain PP9 Isolated from Antarctic Soil.</title>
        <authorList>
            <person name="da Mota F.F."/>
            <person name="Vollu R.E."/>
            <person name="Jurelevicius D."/>
            <person name="Seldin L."/>
        </authorList>
    </citation>
    <scope>NUCLEOTIDE SEQUENCE [LARGE SCALE GENOMIC DNA]</scope>
    <source>
        <strain evidence="1 2">PP9</strain>
    </source>
</reference>
<sequence length="75" mass="8848">MAIRYKCRHCSTEIGVLPFDSDDSIRKLHQLNEKDAQEFIRHEQNGDTTVDSICEHCEDSLKKFPNYHALKNWLQ</sequence>
<dbReference type="AlphaFoldDB" id="A0A143HG11"/>
<reference evidence="2" key="2">
    <citation type="submission" date="2016-03" db="EMBL/GenBank/DDBJ databases">
        <authorList>
            <person name="Ploux O."/>
        </authorList>
    </citation>
    <scope>NUCLEOTIDE SEQUENCE [LARGE SCALE GENOMIC DNA]</scope>
    <source>
        <strain evidence="2">PP9</strain>
    </source>
</reference>
<dbReference type="GO" id="GO:0010468">
    <property type="term" value="P:regulation of gene expression"/>
    <property type="evidence" value="ECO:0007669"/>
    <property type="project" value="InterPro"/>
</dbReference>
<dbReference type="EMBL" id="CP014806">
    <property type="protein sequence ID" value="AMX00678.1"/>
    <property type="molecule type" value="Genomic_DNA"/>
</dbReference>
<name>A0A143HG11_9BACL</name>
<protein>
    <submittedName>
        <fullName evidence="1">Uncharacterized protein</fullName>
    </submittedName>
</protein>
<organism evidence="1 2">
    <name type="scientific">Rummeliibacillus stabekisii</name>
    <dbReference type="NCBI Taxonomy" id="241244"/>
    <lineage>
        <taxon>Bacteria</taxon>
        <taxon>Bacillati</taxon>
        <taxon>Bacillota</taxon>
        <taxon>Bacilli</taxon>
        <taxon>Bacillales</taxon>
        <taxon>Caryophanaceae</taxon>
        <taxon>Rummeliibacillus</taxon>
    </lineage>
</organism>
<gene>
    <name evidence="1" type="ORF">ATY39_15395</name>
</gene>
<keyword evidence="2" id="KW-1185">Reference proteome</keyword>
<dbReference type="RefSeq" id="WP_066791303.1">
    <property type="nucleotide sequence ID" value="NZ_BJVD01000016.1"/>
</dbReference>
<proteinExistence type="predicted"/>
<evidence type="ECO:0000313" key="2">
    <source>
        <dbReference type="Proteomes" id="UP000076021"/>
    </source>
</evidence>
<dbReference type="Pfam" id="PF10955">
    <property type="entry name" value="Fin"/>
    <property type="match status" value="1"/>
</dbReference>
<dbReference type="OrthoDB" id="2084556at2"/>
<accession>A0A143HG11</accession>